<accession>A0A931IWD9</accession>
<protein>
    <submittedName>
        <fullName evidence="8">LapA family protein</fullName>
    </submittedName>
</protein>
<feature type="region of interest" description="Disordered" evidence="5">
    <location>
        <begin position="75"/>
        <end position="97"/>
    </location>
</feature>
<evidence type="ECO:0000256" key="3">
    <source>
        <dbReference type="ARBA" id="ARBA00022989"/>
    </source>
</evidence>
<evidence type="ECO:0000313" key="9">
    <source>
        <dbReference type="Proteomes" id="UP000620139"/>
    </source>
</evidence>
<dbReference type="RefSeq" id="WP_198100997.1">
    <property type="nucleotide sequence ID" value="NZ_JAEDAL010000005.1"/>
</dbReference>
<keyword evidence="1" id="KW-1003">Cell membrane</keyword>
<evidence type="ECO:0000256" key="1">
    <source>
        <dbReference type="ARBA" id="ARBA00022475"/>
    </source>
</evidence>
<evidence type="ECO:0000256" key="6">
    <source>
        <dbReference type="SAM" id="Phobius"/>
    </source>
</evidence>
<evidence type="ECO:0000313" key="8">
    <source>
        <dbReference type="EMBL" id="MBH9553374.1"/>
    </source>
</evidence>
<dbReference type="EMBL" id="JAEDAL010000005">
    <property type="protein sequence ID" value="MBH9553374.1"/>
    <property type="molecule type" value="Genomic_DNA"/>
</dbReference>
<evidence type="ECO:0000256" key="2">
    <source>
        <dbReference type="ARBA" id="ARBA00022692"/>
    </source>
</evidence>
<keyword evidence="2 6" id="KW-0812">Transmembrane</keyword>
<dbReference type="InterPro" id="IPR010445">
    <property type="entry name" value="LapA_dom"/>
</dbReference>
<reference evidence="8" key="1">
    <citation type="submission" date="2020-12" db="EMBL/GenBank/DDBJ databases">
        <title>The genome sequence of Inhella sp. 4Y17.</title>
        <authorList>
            <person name="Liu Y."/>
        </authorList>
    </citation>
    <scope>NUCLEOTIDE SEQUENCE</scope>
    <source>
        <strain evidence="8">4Y10</strain>
    </source>
</reference>
<comment type="caution">
    <text evidence="8">The sequence shown here is derived from an EMBL/GenBank/DDBJ whole genome shotgun (WGS) entry which is preliminary data.</text>
</comment>
<feature type="domain" description="Lipopolysaccharide assembly protein A" evidence="7">
    <location>
        <begin position="22"/>
        <end position="74"/>
    </location>
</feature>
<feature type="transmembrane region" description="Helical" evidence="6">
    <location>
        <begin position="40"/>
        <end position="65"/>
    </location>
</feature>
<sequence>MKFLRRLFYLFVFFALFAFSLNNKKDVTVHWFFGYEWTTPLVFVVLASFAAGIALGVMAMVPAWWRQRAQARRQSALPDAAPSNLAAPTVQGIRDGL</sequence>
<gene>
    <name evidence="8" type="ORF">I7X43_11005</name>
</gene>
<keyword evidence="4 6" id="KW-0472">Membrane</keyword>
<dbReference type="Pfam" id="PF06305">
    <property type="entry name" value="LapA_dom"/>
    <property type="match status" value="1"/>
</dbReference>
<dbReference type="Proteomes" id="UP000620139">
    <property type="component" value="Unassembled WGS sequence"/>
</dbReference>
<proteinExistence type="predicted"/>
<dbReference type="AlphaFoldDB" id="A0A931IWD9"/>
<evidence type="ECO:0000259" key="7">
    <source>
        <dbReference type="Pfam" id="PF06305"/>
    </source>
</evidence>
<evidence type="ECO:0000256" key="4">
    <source>
        <dbReference type="ARBA" id="ARBA00023136"/>
    </source>
</evidence>
<keyword evidence="3 6" id="KW-1133">Transmembrane helix</keyword>
<evidence type="ECO:0000256" key="5">
    <source>
        <dbReference type="SAM" id="MobiDB-lite"/>
    </source>
</evidence>
<name>A0A931IWD9_9BURK</name>
<dbReference type="GO" id="GO:0005886">
    <property type="term" value="C:plasma membrane"/>
    <property type="evidence" value="ECO:0007669"/>
    <property type="project" value="InterPro"/>
</dbReference>
<organism evidence="8 9">
    <name type="scientific">Inhella gelatinilytica</name>
    <dbReference type="NCBI Taxonomy" id="2795030"/>
    <lineage>
        <taxon>Bacteria</taxon>
        <taxon>Pseudomonadati</taxon>
        <taxon>Pseudomonadota</taxon>
        <taxon>Betaproteobacteria</taxon>
        <taxon>Burkholderiales</taxon>
        <taxon>Sphaerotilaceae</taxon>
        <taxon>Inhella</taxon>
    </lineage>
</organism>
<keyword evidence="9" id="KW-1185">Reference proteome</keyword>